<comment type="caution">
    <text evidence="2">The sequence shown here is derived from an EMBL/GenBank/DDBJ whole genome shotgun (WGS) entry which is preliminary data.</text>
</comment>
<dbReference type="EMBL" id="BSDE01000004">
    <property type="protein sequence ID" value="GLH73856.1"/>
    <property type="molecule type" value="Genomic_DNA"/>
</dbReference>
<dbReference type="RefSeq" id="WP_285575493.1">
    <property type="nucleotide sequence ID" value="NZ_BSDE01000004.1"/>
</dbReference>
<evidence type="ECO:0000313" key="2">
    <source>
        <dbReference type="EMBL" id="GLH73856.1"/>
    </source>
</evidence>
<dbReference type="Proteomes" id="UP001165069">
    <property type="component" value="Unassembled WGS sequence"/>
</dbReference>
<proteinExistence type="predicted"/>
<keyword evidence="3" id="KW-1185">Reference proteome</keyword>
<evidence type="ECO:0000313" key="3">
    <source>
        <dbReference type="Proteomes" id="UP001165069"/>
    </source>
</evidence>
<protein>
    <submittedName>
        <fullName evidence="2">Uncharacterized protein</fullName>
    </submittedName>
</protein>
<sequence>MTKTYYAGQDVDAPCGRCGGETRHQVLTVTNGVPDKLICGNCRSVHKFRAAKPEPLPRNPRIPAAAKVGGPRPGSLVSQFQQVLAEEQGGAKARPYRVNEPWEEGAWMDHPSFGLGRVQRKLGKKVDVLFREGLKTLISA</sequence>
<evidence type="ECO:0000256" key="1">
    <source>
        <dbReference type="SAM" id="MobiDB-lite"/>
    </source>
</evidence>
<name>A0ABQ5QHP9_9BACT</name>
<reference evidence="2 3" key="1">
    <citation type="journal article" date="2023" name="Antonie Van Leeuwenhoek">
        <title>Mesoterricola silvestris gen. nov., sp. nov., Mesoterricola sediminis sp. nov., Geothrix oryzae sp. nov., Geothrix edaphica sp. nov., Geothrix rubra sp. nov., and Geothrix limicola sp. nov., six novel members of Acidobacteriota isolated from soils.</title>
        <authorList>
            <person name="Itoh H."/>
            <person name="Sugisawa Y."/>
            <person name="Mise K."/>
            <person name="Xu Z."/>
            <person name="Kuniyasu M."/>
            <person name="Ushijima N."/>
            <person name="Kawano K."/>
            <person name="Kobayashi E."/>
            <person name="Shiratori Y."/>
            <person name="Masuda Y."/>
            <person name="Senoo K."/>
        </authorList>
    </citation>
    <scope>NUCLEOTIDE SEQUENCE [LARGE SCALE GENOMIC DNA]</scope>
    <source>
        <strain evidence="2 3">Red804</strain>
    </source>
</reference>
<gene>
    <name evidence="2" type="ORF">GETHLI_23580</name>
</gene>
<organism evidence="2 3">
    <name type="scientific">Geothrix limicola</name>
    <dbReference type="NCBI Taxonomy" id="2927978"/>
    <lineage>
        <taxon>Bacteria</taxon>
        <taxon>Pseudomonadati</taxon>
        <taxon>Acidobacteriota</taxon>
        <taxon>Holophagae</taxon>
        <taxon>Holophagales</taxon>
        <taxon>Holophagaceae</taxon>
        <taxon>Geothrix</taxon>
    </lineage>
</organism>
<feature type="region of interest" description="Disordered" evidence="1">
    <location>
        <begin position="53"/>
        <end position="74"/>
    </location>
</feature>
<accession>A0ABQ5QHP9</accession>